<evidence type="ECO:0000313" key="2">
    <source>
        <dbReference type="Proteomes" id="UP000095281"/>
    </source>
</evidence>
<dbReference type="AlphaFoldDB" id="A0A1I8BY61"/>
<reference evidence="3" key="1">
    <citation type="submission" date="2016-11" db="UniProtKB">
        <authorList>
            <consortium name="WormBaseParasite"/>
        </authorList>
    </citation>
    <scope>IDENTIFICATION</scope>
</reference>
<name>A0A1I8BY61_MELHA</name>
<accession>A0A1I8BY61</accession>
<evidence type="ECO:0000313" key="3">
    <source>
        <dbReference type="WBParaSite" id="MhA1_Contig722.frz3.gene20"/>
    </source>
</evidence>
<sequence>MNKPTMGMEWMSGLNSLSYKSLENGNCQLTNLQMSGYIDGLRTTARPEERDSEDSSDQPTSSISLII</sequence>
<proteinExistence type="predicted"/>
<organism evidence="2 3">
    <name type="scientific">Meloidogyne hapla</name>
    <name type="common">Root-knot nematode worm</name>
    <dbReference type="NCBI Taxonomy" id="6305"/>
    <lineage>
        <taxon>Eukaryota</taxon>
        <taxon>Metazoa</taxon>
        <taxon>Ecdysozoa</taxon>
        <taxon>Nematoda</taxon>
        <taxon>Chromadorea</taxon>
        <taxon>Rhabditida</taxon>
        <taxon>Tylenchina</taxon>
        <taxon>Tylenchomorpha</taxon>
        <taxon>Tylenchoidea</taxon>
        <taxon>Meloidogynidae</taxon>
        <taxon>Meloidogyninae</taxon>
        <taxon>Meloidogyne</taxon>
    </lineage>
</organism>
<dbReference type="WBParaSite" id="MhA1_Contig722.frz3.gene20">
    <property type="protein sequence ID" value="MhA1_Contig722.frz3.gene20"/>
    <property type="gene ID" value="MhA1_Contig722.frz3.gene20"/>
</dbReference>
<protein>
    <submittedName>
        <fullName evidence="3">Ovule protein</fullName>
    </submittedName>
</protein>
<evidence type="ECO:0000256" key="1">
    <source>
        <dbReference type="SAM" id="MobiDB-lite"/>
    </source>
</evidence>
<keyword evidence="2" id="KW-1185">Reference proteome</keyword>
<feature type="compositionally biased region" description="Polar residues" evidence="1">
    <location>
        <begin position="57"/>
        <end position="67"/>
    </location>
</feature>
<dbReference type="Proteomes" id="UP000095281">
    <property type="component" value="Unplaced"/>
</dbReference>
<feature type="region of interest" description="Disordered" evidence="1">
    <location>
        <begin position="40"/>
        <end position="67"/>
    </location>
</feature>